<keyword evidence="3" id="KW-0472">Membrane</keyword>
<dbReference type="PRINTS" id="PR01410">
    <property type="entry name" value="CCBIOGENESIS"/>
</dbReference>
<reference evidence="5" key="2">
    <citation type="journal article" date="2014" name="ISME J.">
        <title>Microbial stratification in low pH oxic and suboxic macroscopic growths along an acid mine drainage.</title>
        <authorList>
            <person name="Mendez-Garcia C."/>
            <person name="Mesa V."/>
            <person name="Sprenger R.R."/>
            <person name="Richter M."/>
            <person name="Diez M.S."/>
            <person name="Solano J."/>
            <person name="Bargiela R."/>
            <person name="Golyshina O.V."/>
            <person name="Manteca A."/>
            <person name="Ramos J.L."/>
            <person name="Gallego J.R."/>
            <person name="Llorente I."/>
            <person name="Martins Dos Santos V.A."/>
            <person name="Jensen O.N."/>
            <person name="Pelaez A.I."/>
            <person name="Sanchez J."/>
            <person name="Ferrer M."/>
        </authorList>
    </citation>
    <scope>NUCLEOTIDE SEQUENCE</scope>
</reference>
<comment type="similarity">
    <text evidence="1">Belongs to the CcmF/CycK/Ccl1/NrfE/CcsA family.</text>
</comment>
<proteinExistence type="inferred from homology"/>
<feature type="domain" description="Cytochrome c assembly protein" evidence="4">
    <location>
        <begin position="2"/>
        <end position="92"/>
    </location>
</feature>
<evidence type="ECO:0000256" key="2">
    <source>
        <dbReference type="ARBA" id="ARBA00022748"/>
    </source>
</evidence>
<feature type="non-terminal residue" evidence="5">
    <location>
        <position position="174"/>
    </location>
</feature>
<dbReference type="Pfam" id="PF01578">
    <property type="entry name" value="Cytochrom_C_asm"/>
    <property type="match status" value="1"/>
</dbReference>
<dbReference type="EMBL" id="AUZX01008508">
    <property type="protein sequence ID" value="EQD55725.1"/>
    <property type="molecule type" value="Genomic_DNA"/>
</dbReference>
<feature type="transmembrane region" description="Helical" evidence="3">
    <location>
        <begin position="70"/>
        <end position="89"/>
    </location>
</feature>
<gene>
    <name evidence="5" type="ORF">B1A_11835</name>
</gene>
<evidence type="ECO:0000256" key="1">
    <source>
        <dbReference type="ARBA" id="ARBA00009186"/>
    </source>
</evidence>
<name>T1BNZ1_9ZZZZ</name>
<dbReference type="GO" id="GO:0020037">
    <property type="term" value="F:heme binding"/>
    <property type="evidence" value="ECO:0007669"/>
    <property type="project" value="InterPro"/>
</dbReference>
<dbReference type="InterPro" id="IPR002541">
    <property type="entry name" value="Cyt_c_assembly"/>
</dbReference>
<keyword evidence="3" id="KW-0812">Transmembrane</keyword>
<feature type="transmembrane region" description="Helical" evidence="3">
    <location>
        <begin position="45"/>
        <end position="61"/>
    </location>
</feature>
<feature type="transmembrane region" description="Helical" evidence="3">
    <location>
        <begin position="7"/>
        <end position="25"/>
    </location>
</feature>
<evidence type="ECO:0000256" key="3">
    <source>
        <dbReference type="SAM" id="Phobius"/>
    </source>
</evidence>
<keyword evidence="3" id="KW-1133">Transmembrane helix</keyword>
<feature type="non-terminal residue" evidence="5">
    <location>
        <position position="1"/>
    </location>
</feature>
<reference evidence="5" key="1">
    <citation type="submission" date="2013-08" db="EMBL/GenBank/DDBJ databases">
        <authorList>
            <person name="Mendez C."/>
            <person name="Richter M."/>
            <person name="Ferrer M."/>
            <person name="Sanchez J."/>
        </authorList>
    </citation>
    <scope>NUCLEOTIDE SEQUENCE</scope>
</reference>
<dbReference type="AlphaFoldDB" id="T1BNZ1"/>
<comment type="caution">
    <text evidence="5">The sequence shown here is derived from an EMBL/GenBank/DDBJ whole genome shotgun (WGS) entry which is preliminary data.</text>
</comment>
<protein>
    <submittedName>
        <fullName evidence="5">Cytochrome c-type biogenesis protein CcmF</fullName>
    </submittedName>
</protein>
<evidence type="ECO:0000313" key="5">
    <source>
        <dbReference type="EMBL" id="EQD55725.1"/>
    </source>
</evidence>
<dbReference type="GO" id="GO:0015232">
    <property type="term" value="F:heme transmembrane transporter activity"/>
    <property type="evidence" value="ECO:0007669"/>
    <property type="project" value="InterPro"/>
</dbReference>
<dbReference type="GO" id="GO:0017004">
    <property type="term" value="P:cytochrome complex assembly"/>
    <property type="evidence" value="ECO:0007669"/>
    <property type="project" value="UniProtKB-KW"/>
</dbReference>
<organism evidence="5">
    <name type="scientific">mine drainage metagenome</name>
    <dbReference type="NCBI Taxonomy" id="410659"/>
    <lineage>
        <taxon>unclassified sequences</taxon>
        <taxon>metagenomes</taxon>
        <taxon>ecological metagenomes</taxon>
    </lineage>
</organism>
<keyword evidence="2" id="KW-0201">Cytochrome c-type biogenesis</keyword>
<sequence length="174" mass="19198">RELARRWAIISFSSLTLGITLGAWWSYQVLGWGGFWAWDPVENAALMPWLFLVAYLHSAFAEKRVGSGQLWSYASITSAFAFTILGTYFTRSGVLQSVHAFSSSTLGDILISFFLLVCLVSIYLGVSNFSLLSQRRPGSSWSSRTNLIKINNVVFAAIVLIVLLGTVFPLFASA</sequence>
<dbReference type="PANTHER" id="PTHR43653:SF1">
    <property type="entry name" value="CYTOCHROME C-TYPE BIOGENESIS PROTEIN CCMF"/>
    <property type="match status" value="1"/>
</dbReference>
<dbReference type="InterPro" id="IPR003567">
    <property type="entry name" value="Cyt_c_biogenesis"/>
</dbReference>
<feature type="transmembrane region" description="Helical" evidence="3">
    <location>
        <begin position="109"/>
        <end position="132"/>
    </location>
</feature>
<evidence type="ECO:0000259" key="4">
    <source>
        <dbReference type="Pfam" id="PF01578"/>
    </source>
</evidence>
<dbReference type="PANTHER" id="PTHR43653">
    <property type="entry name" value="CYTOCHROME C ASSEMBLY PROTEIN-RELATED"/>
    <property type="match status" value="1"/>
</dbReference>
<feature type="transmembrane region" description="Helical" evidence="3">
    <location>
        <begin position="153"/>
        <end position="172"/>
    </location>
</feature>
<accession>T1BNZ1</accession>
<dbReference type="GO" id="GO:0016020">
    <property type="term" value="C:membrane"/>
    <property type="evidence" value="ECO:0007669"/>
    <property type="project" value="InterPro"/>
</dbReference>